<evidence type="ECO:0000256" key="1">
    <source>
        <dbReference type="ARBA" id="ARBA00001947"/>
    </source>
</evidence>
<evidence type="ECO:0000256" key="4">
    <source>
        <dbReference type="ARBA" id="ARBA00022833"/>
    </source>
</evidence>
<sequence>MTKPCSFHWADWIDGDEILDKLSRLVAIPSVIEDEHPEEGVVQEILRWCQGDGFDPILTEVSAQRRNLLLEIHGDRPGPKLLLEAHSDTVTAGDVSMWTYPPFQLTRCEDRLYGRGTADTKGNLVAAYLAVRILKQATKGIFPGSVQFLVPVDEEGMMSGIRHYIASDAAQGLDGAICCEPEDLMICIRQKGALRLEAEFFGRMAHGAMPLTGVNPIPIMVQFLQAVADEEALAQDSLGYDRYLGWPSMTPTQIKTPIAGPQGFNVMPASAAVSIDVRTVPGQTHSLLVSRLQQRLSAIVQAANHDLTDGRGHYLRSALEQPTIHGPITGRFNVVDDRPVTETSRDHPLVQAVAAAVESVVGADPVYAGVPGATDGTWLWAAGIPIVTIGAGNRFVPHQVDEWVSLQQLTDTVGIYADTAYRFLHHW</sequence>
<dbReference type="AlphaFoldDB" id="A0A2T2XFY9"/>
<keyword evidence="4" id="KW-0862">Zinc</keyword>
<dbReference type="PANTHER" id="PTHR43808">
    <property type="entry name" value="ACETYLORNITHINE DEACETYLASE"/>
    <property type="match status" value="1"/>
</dbReference>
<comment type="cofactor">
    <cofactor evidence="1">
        <name>Zn(2+)</name>
        <dbReference type="ChEBI" id="CHEBI:29105"/>
    </cofactor>
</comment>
<proteinExistence type="predicted"/>
<dbReference type="Gene3D" id="3.30.70.360">
    <property type="match status" value="1"/>
</dbReference>
<comment type="caution">
    <text evidence="6">The sequence shown here is derived from an EMBL/GenBank/DDBJ whole genome shotgun (WGS) entry which is preliminary data.</text>
</comment>
<keyword evidence="3" id="KW-0378">Hydrolase</keyword>
<dbReference type="Gene3D" id="3.40.630.10">
    <property type="entry name" value="Zn peptidases"/>
    <property type="match status" value="2"/>
</dbReference>
<accession>A0A2T2XFY9</accession>
<reference evidence="6 7" key="1">
    <citation type="journal article" date="2014" name="BMC Genomics">
        <title>Comparison of environmental and isolate Sulfobacillus genomes reveals diverse carbon, sulfur, nitrogen, and hydrogen metabolisms.</title>
        <authorList>
            <person name="Justice N.B."/>
            <person name="Norman A."/>
            <person name="Brown C.T."/>
            <person name="Singh A."/>
            <person name="Thomas B.C."/>
            <person name="Banfield J.F."/>
        </authorList>
    </citation>
    <scope>NUCLEOTIDE SEQUENCE [LARGE SCALE GENOMIC DNA]</scope>
    <source>
        <strain evidence="6">AMDSBA4</strain>
    </source>
</reference>
<dbReference type="InterPro" id="IPR001261">
    <property type="entry name" value="ArgE/DapE_CS"/>
</dbReference>
<dbReference type="EMBL" id="PXYW01000021">
    <property type="protein sequence ID" value="PSR33390.1"/>
    <property type="molecule type" value="Genomic_DNA"/>
</dbReference>
<dbReference type="SUPFAM" id="SSF55031">
    <property type="entry name" value="Bacterial exopeptidase dimerisation domain"/>
    <property type="match status" value="1"/>
</dbReference>
<evidence type="ECO:0000256" key="2">
    <source>
        <dbReference type="ARBA" id="ARBA00022723"/>
    </source>
</evidence>
<name>A0A2T2XFY9_9FIRM</name>
<dbReference type="GO" id="GO:0046872">
    <property type="term" value="F:metal ion binding"/>
    <property type="evidence" value="ECO:0007669"/>
    <property type="project" value="UniProtKB-KW"/>
</dbReference>
<keyword evidence="2" id="KW-0479">Metal-binding</keyword>
<dbReference type="PROSITE" id="PS00759">
    <property type="entry name" value="ARGE_DAPE_CPG2_2"/>
    <property type="match status" value="1"/>
</dbReference>
<dbReference type="PANTHER" id="PTHR43808:SF32">
    <property type="entry name" value="ARGE_DAPE-RELATED DEACYLASE"/>
    <property type="match status" value="1"/>
</dbReference>
<gene>
    <name evidence="6" type="ORF">C7B46_10055</name>
</gene>
<evidence type="ECO:0000259" key="5">
    <source>
        <dbReference type="Pfam" id="PF07687"/>
    </source>
</evidence>
<organism evidence="6 7">
    <name type="scientific">Sulfobacillus benefaciens</name>
    <dbReference type="NCBI Taxonomy" id="453960"/>
    <lineage>
        <taxon>Bacteria</taxon>
        <taxon>Bacillati</taxon>
        <taxon>Bacillota</taxon>
        <taxon>Clostridia</taxon>
        <taxon>Eubacteriales</taxon>
        <taxon>Clostridiales Family XVII. Incertae Sedis</taxon>
        <taxon>Sulfobacillus</taxon>
    </lineage>
</organism>
<dbReference type="InterPro" id="IPR011650">
    <property type="entry name" value="Peptidase_M20_dimer"/>
</dbReference>
<dbReference type="PROSITE" id="PS00758">
    <property type="entry name" value="ARGE_DAPE_CPG2_1"/>
    <property type="match status" value="1"/>
</dbReference>
<protein>
    <submittedName>
        <fullName evidence="6">Peptidase M20</fullName>
    </submittedName>
</protein>
<evidence type="ECO:0000313" key="6">
    <source>
        <dbReference type="EMBL" id="PSR33390.1"/>
    </source>
</evidence>
<dbReference type="Pfam" id="PF07687">
    <property type="entry name" value="M20_dimer"/>
    <property type="match status" value="1"/>
</dbReference>
<dbReference type="Proteomes" id="UP000242972">
    <property type="component" value="Unassembled WGS sequence"/>
</dbReference>
<dbReference type="GO" id="GO:0016787">
    <property type="term" value="F:hydrolase activity"/>
    <property type="evidence" value="ECO:0007669"/>
    <property type="project" value="UniProtKB-KW"/>
</dbReference>
<feature type="domain" description="Peptidase M20 dimerisation" evidence="5">
    <location>
        <begin position="189"/>
        <end position="298"/>
    </location>
</feature>
<evidence type="ECO:0000313" key="7">
    <source>
        <dbReference type="Proteomes" id="UP000242972"/>
    </source>
</evidence>
<dbReference type="InterPro" id="IPR002933">
    <property type="entry name" value="Peptidase_M20"/>
</dbReference>
<dbReference type="Pfam" id="PF01546">
    <property type="entry name" value="Peptidase_M20"/>
    <property type="match status" value="1"/>
</dbReference>
<dbReference type="InterPro" id="IPR050072">
    <property type="entry name" value="Peptidase_M20A"/>
</dbReference>
<dbReference type="InterPro" id="IPR036264">
    <property type="entry name" value="Bact_exopeptidase_dim_dom"/>
</dbReference>
<dbReference type="SUPFAM" id="SSF53187">
    <property type="entry name" value="Zn-dependent exopeptidases"/>
    <property type="match status" value="1"/>
</dbReference>
<evidence type="ECO:0000256" key="3">
    <source>
        <dbReference type="ARBA" id="ARBA00022801"/>
    </source>
</evidence>